<proteinExistence type="predicted"/>
<evidence type="ECO:0000313" key="1">
    <source>
        <dbReference type="EMBL" id="MEO3991352.1"/>
    </source>
</evidence>
<dbReference type="RefSeq" id="WP_347795672.1">
    <property type="nucleotide sequence ID" value="NZ_JAYMYY010000005.1"/>
</dbReference>
<dbReference type="EMBL" id="JAYMYY010000005">
    <property type="protein sequence ID" value="MEO3991352.1"/>
    <property type="molecule type" value="Genomic_DNA"/>
</dbReference>
<dbReference type="Proteomes" id="UP001444146">
    <property type="component" value="Unassembled WGS sequence"/>
</dbReference>
<gene>
    <name evidence="1" type="ORF">VSR74_16205</name>
</gene>
<reference evidence="1 2" key="1">
    <citation type="submission" date="2024-01" db="EMBL/GenBank/DDBJ databases">
        <title>Pseudocitrobacter sp. Endophytic strain Cyp-38L.</title>
        <authorList>
            <person name="Amer M.A."/>
            <person name="Hamed S.M."/>
        </authorList>
    </citation>
    <scope>NUCLEOTIDE SEQUENCE [LARGE SCALE GENOMIC DNA]</scope>
    <source>
        <strain evidence="1 2">Cyp38S</strain>
    </source>
</reference>
<protein>
    <submittedName>
        <fullName evidence="1">Uncharacterized protein</fullName>
    </submittedName>
</protein>
<organism evidence="1 2">
    <name type="scientific">Pseudocitrobacter cyperus</name>
    <dbReference type="NCBI Taxonomy" id="3112843"/>
    <lineage>
        <taxon>Bacteria</taxon>
        <taxon>Pseudomonadati</taxon>
        <taxon>Pseudomonadota</taxon>
        <taxon>Gammaproteobacteria</taxon>
        <taxon>Enterobacterales</taxon>
        <taxon>Enterobacteriaceae</taxon>
        <taxon>Pseudocitrobacter</taxon>
    </lineage>
</organism>
<keyword evidence="2" id="KW-1185">Reference proteome</keyword>
<sequence length="249" mass="28326">MMGKNMKPRFLDNLRNLFTTTQRDGVGAANFPGDFEIATIEQIHQAVMPVAQAMLEPRGFKEQKPLCWLRSEDMPIRQVFRLLQWKGGIIAPSWGLSLDFVPHVSTHAVKWHRTEKSAGFDVIHDANDRALEMPFHYGTKDIIERAPEVLRQALARADIFWHSVRTIDELPGVFAALKQENGVHFYMRTQHALACAFSLAKNGQREAGIKELEIFIAQKEPFISPASADAIKKRLWDLFDEACEQRGNS</sequence>
<name>A0ABV0HNX1_9ENTR</name>
<evidence type="ECO:0000313" key="2">
    <source>
        <dbReference type="Proteomes" id="UP001444146"/>
    </source>
</evidence>
<comment type="caution">
    <text evidence="1">The sequence shown here is derived from an EMBL/GenBank/DDBJ whole genome shotgun (WGS) entry which is preliminary data.</text>
</comment>
<accession>A0ABV0HNX1</accession>